<dbReference type="Pfam" id="PF01182">
    <property type="entry name" value="Glucosamine_iso"/>
    <property type="match status" value="1"/>
</dbReference>
<dbReference type="InterPro" id="IPR006148">
    <property type="entry name" value="Glc/Gal-6P_isomerase"/>
</dbReference>
<dbReference type="Gene3D" id="3.40.50.1360">
    <property type="match status" value="1"/>
</dbReference>
<evidence type="ECO:0000313" key="2">
    <source>
        <dbReference type="EMBL" id="CAD7691333.1"/>
    </source>
</evidence>
<sequence>MNKYIKSLKTKIRPKSSSWIVMYPLPHSQSILGDSIPVFDLLILRVGPDGHTCSLPPPQWEIRTSRAECDCTIIFVATGEGKAANPQAHTEKLCWFLDGPTPDCALQEAFHLVGGPHRRGHHKLS</sequence>
<accession>A0A811ZRV7</accession>
<organism evidence="2 3">
    <name type="scientific">Nyctereutes procyonoides</name>
    <name type="common">Raccoon dog</name>
    <name type="synonym">Canis procyonoides</name>
    <dbReference type="NCBI Taxonomy" id="34880"/>
    <lineage>
        <taxon>Eukaryota</taxon>
        <taxon>Metazoa</taxon>
        <taxon>Chordata</taxon>
        <taxon>Craniata</taxon>
        <taxon>Vertebrata</taxon>
        <taxon>Euteleostomi</taxon>
        <taxon>Mammalia</taxon>
        <taxon>Eutheria</taxon>
        <taxon>Laurasiatheria</taxon>
        <taxon>Carnivora</taxon>
        <taxon>Caniformia</taxon>
        <taxon>Canidae</taxon>
        <taxon>Nyctereutes</taxon>
    </lineage>
</organism>
<gene>
    <name evidence="2" type="ORF">NYPRO_LOCUS24127</name>
</gene>
<dbReference type="Proteomes" id="UP000645828">
    <property type="component" value="Unassembled WGS sequence"/>
</dbReference>
<dbReference type="SUPFAM" id="SSF100950">
    <property type="entry name" value="NagB/RpiA/CoA transferase-like"/>
    <property type="match status" value="1"/>
</dbReference>
<name>A0A811ZRV7_NYCPR</name>
<protein>
    <submittedName>
        <fullName evidence="2">(raccoon dog) hypothetical protein</fullName>
    </submittedName>
</protein>
<comment type="caution">
    <text evidence="2">The sequence shown here is derived from an EMBL/GenBank/DDBJ whole genome shotgun (WGS) entry which is preliminary data.</text>
</comment>
<reference evidence="2" key="1">
    <citation type="submission" date="2020-12" db="EMBL/GenBank/DDBJ databases">
        <authorList>
            <consortium name="Molecular Ecology Group"/>
        </authorList>
    </citation>
    <scope>NUCLEOTIDE SEQUENCE</scope>
    <source>
        <strain evidence="2">TBG_1078</strain>
    </source>
</reference>
<evidence type="ECO:0000259" key="1">
    <source>
        <dbReference type="Pfam" id="PF01182"/>
    </source>
</evidence>
<proteinExistence type="predicted"/>
<dbReference type="GO" id="GO:0005975">
    <property type="term" value="P:carbohydrate metabolic process"/>
    <property type="evidence" value="ECO:0007669"/>
    <property type="project" value="InterPro"/>
</dbReference>
<evidence type="ECO:0000313" key="3">
    <source>
        <dbReference type="Proteomes" id="UP000645828"/>
    </source>
</evidence>
<dbReference type="InterPro" id="IPR037171">
    <property type="entry name" value="NagB/RpiA_transferase-like"/>
</dbReference>
<dbReference type="EMBL" id="CAJHUB010000774">
    <property type="protein sequence ID" value="CAD7691333.1"/>
    <property type="molecule type" value="Genomic_DNA"/>
</dbReference>
<feature type="domain" description="Glucosamine/galactosamine-6-phosphate isomerase" evidence="1">
    <location>
        <begin position="32"/>
        <end position="64"/>
    </location>
</feature>
<keyword evidence="3" id="KW-1185">Reference proteome</keyword>
<dbReference type="AlphaFoldDB" id="A0A811ZRV7"/>